<evidence type="ECO:0000313" key="3">
    <source>
        <dbReference type="Proteomes" id="UP000095200"/>
    </source>
</evidence>
<protein>
    <submittedName>
        <fullName evidence="2">Uncharacterized protein</fullName>
    </submittedName>
</protein>
<reference evidence="3" key="1">
    <citation type="submission" date="2016-06" db="EMBL/GenBank/DDBJ databases">
        <title>Draft genome sequence of Desulfoplanes formicivorans strain Pf12B.</title>
        <authorList>
            <person name="Watanabe M."/>
            <person name="Kojima H."/>
            <person name="Fukui M."/>
        </authorList>
    </citation>
    <scope>NUCLEOTIDE SEQUENCE [LARGE SCALE GENOMIC DNA]</scope>
    <source>
        <strain evidence="3">Pf12B</strain>
    </source>
</reference>
<evidence type="ECO:0000313" key="2">
    <source>
        <dbReference type="EMBL" id="GAU09289.1"/>
    </source>
</evidence>
<dbReference type="AlphaFoldDB" id="A0A194AKQ5"/>
<proteinExistence type="predicted"/>
<dbReference type="EMBL" id="BDFE01000017">
    <property type="protein sequence ID" value="GAU09289.1"/>
    <property type="molecule type" value="Genomic_DNA"/>
</dbReference>
<organism evidence="2 3">
    <name type="scientific">Desulfoplanes formicivorans</name>
    <dbReference type="NCBI Taxonomy" id="1592317"/>
    <lineage>
        <taxon>Bacteria</taxon>
        <taxon>Pseudomonadati</taxon>
        <taxon>Thermodesulfobacteriota</taxon>
        <taxon>Desulfovibrionia</taxon>
        <taxon>Desulfovibrionales</taxon>
        <taxon>Desulfoplanaceae</taxon>
        <taxon>Desulfoplanes</taxon>
    </lineage>
</organism>
<dbReference type="STRING" id="1592317.DPF_2012"/>
<accession>A0A194AKQ5</accession>
<dbReference type="RefSeq" id="WP_069859544.1">
    <property type="nucleotide sequence ID" value="NZ_BDFE01000017.1"/>
</dbReference>
<keyword evidence="3" id="KW-1185">Reference proteome</keyword>
<dbReference type="Proteomes" id="UP000095200">
    <property type="component" value="Unassembled WGS sequence"/>
</dbReference>
<feature type="compositionally biased region" description="Basic and acidic residues" evidence="1">
    <location>
        <begin position="153"/>
        <end position="168"/>
    </location>
</feature>
<comment type="caution">
    <text evidence="2">The sequence shown here is derived from an EMBL/GenBank/DDBJ whole genome shotgun (WGS) entry which is preliminary data.</text>
</comment>
<name>A0A194AKQ5_9BACT</name>
<feature type="region of interest" description="Disordered" evidence="1">
    <location>
        <begin position="153"/>
        <end position="172"/>
    </location>
</feature>
<evidence type="ECO:0000256" key="1">
    <source>
        <dbReference type="SAM" id="MobiDB-lite"/>
    </source>
</evidence>
<sequence length="362" mass="41577">MNNTTPQAYWFVGATWAGDDQSERFITDGIWENGYDTKYTDHVKSMQVGERIAIKASYTRKNGLPFENNDRAVSVMGIKAIGEITANPGNGHAVHVTWNRVDPVREWYFYTYMAALWKVVPGSSWYADALIAFTFEGQEQDYDRFRNEPFWKDRYGDTGNDPDPRSKPEISLWPINKQSKGLPASNGYQEGYREAVNFCQAGVDRDEFVENLRNGDYFNKYTPLSCRSIFSNLKRLGLIEHQDNGLWYPSAAGDAFLEEEAPDSLTQRIIESAFGFAHILRYTHEHPNIERNALFEKLKNLYPQWTTNYAPSAVLAWSKGLGLINDNEGEIIPDPLWSILAFRPSRRIARTSPPFDTRQNRR</sequence>
<gene>
    <name evidence="2" type="ORF">DPF_2012</name>
</gene>
<dbReference type="OrthoDB" id="9781481at2"/>